<keyword evidence="8" id="KW-1185">Reference proteome</keyword>
<dbReference type="PANTHER" id="PTHR24276">
    <property type="entry name" value="POLYSERASE-RELATED"/>
    <property type="match status" value="1"/>
</dbReference>
<dbReference type="GO" id="GO:0004252">
    <property type="term" value="F:serine-type endopeptidase activity"/>
    <property type="evidence" value="ECO:0007669"/>
    <property type="project" value="InterPro"/>
</dbReference>
<dbReference type="SUPFAM" id="SSF50494">
    <property type="entry name" value="Trypsin-like serine proteases"/>
    <property type="match status" value="1"/>
</dbReference>
<evidence type="ECO:0000256" key="4">
    <source>
        <dbReference type="ARBA" id="ARBA00022825"/>
    </source>
</evidence>
<evidence type="ECO:0000256" key="3">
    <source>
        <dbReference type="ARBA" id="ARBA00022801"/>
    </source>
</evidence>
<name>A0A7F5QXP6_AGRPL</name>
<dbReference type="Pfam" id="PF00089">
    <property type="entry name" value="Trypsin"/>
    <property type="match status" value="1"/>
</dbReference>
<evidence type="ECO:0000259" key="7">
    <source>
        <dbReference type="PROSITE" id="PS50240"/>
    </source>
</evidence>
<reference evidence="9" key="1">
    <citation type="submission" date="2025-08" db="UniProtKB">
        <authorList>
            <consortium name="RefSeq"/>
        </authorList>
    </citation>
    <scope>IDENTIFICATION</scope>
    <source>
        <tissue evidence="9">Entire body</tissue>
    </source>
</reference>
<dbReference type="InterPro" id="IPR001254">
    <property type="entry name" value="Trypsin_dom"/>
</dbReference>
<comment type="similarity">
    <text evidence="1">Belongs to the peptidase S1 family.</text>
</comment>
<dbReference type="InterPro" id="IPR009003">
    <property type="entry name" value="Peptidase_S1_PA"/>
</dbReference>
<feature type="domain" description="Peptidase S1" evidence="7">
    <location>
        <begin position="44"/>
        <end position="267"/>
    </location>
</feature>
<dbReference type="OrthoDB" id="6628837at2759"/>
<accession>A0A7F5QXP6</accession>
<evidence type="ECO:0000256" key="2">
    <source>
        <dbReference type="ARBA" id="ARBA00022670"/>
    </source>
</evidence>
<dbReference type="PRINTS" id="PR00722">
    <property type="entry name" value="CHYMOTRYPSIN"/>
</dbReference>
<organism evidence="8 9">
    <name type="scientific">Agrilus planipennis</name>
    <name type="common">Emerald ash borer</name>
    <name type="synonym">Agrilus marcopoli</name>
    <dbReference type="NCBI Taxonomy" id="224129"/>
    <lineage>
        <taxon>Eukaryota</taxon>
        <taxon>Metazoa</taxon>
        <taxon>Ecdysozoa</taxon>
        <taxon>Arthropoda</taxon>
        <taxon>Hexapoda</taxon>
        <taxon>Insecta</taxon>
        <taxon>Pterygota</taxon>
        <taxon>Neoptera</taxon>
        <taxon>Endopterygota</taxon>
        <taxon>Coleoptera</taxon>
        <taxon>Polyphaga</taxon>
        <taxon>Elateriformia</taxon>
        <taxon>Buprestoidea</taxon>
        <taxon>Buprestidae</taxon>
        <taxon>Agrilinae</taxon>
        <taxon>Agrilus</taxon>
    </lineage>
</organism>
<dbReference type="FunFam" id="2.40.10.10:FF:000068">
    <property type="entry name" value="transmembrane protease serine 2"/>
    <property type="match status" value="1"/>
</dbReference>
<dbReference type="CDD" id="cd00190">
    <property type="entry name" value="Tryp_SPc"/>
    <property type="match status" value="1"/>
</dbReference>
<keyword evidence="5" id="KW-1015">Disulfide bond</keyword>
<dbReference type="KEGG" id="apln:112904366"/>
<feature type="chain" id="PRO_5028801998" evidence="6">
    <location>
        <begin position="20"/>
        <end position="269"/>
    </location>
</feature>
<evidence type="ECO:0000256" key="5">
    <source>
        <dbReference type="ARBA" id="ARBA00023157"/>
    </source>
</evidence>
<keyword evidence="6" id="KW-0732">Signal</keyword>
<dbReference type="InterPro" id="IPR050430">
    <property type="entry name" value="Peptidase_S1"/>
</dbReference>
<keyword evidence="2" id="KW-0645">Protease</keyword>
<dbReference type="SMART" id="SM00020">
    <property type="entry name" value="Tryp_SPc"/>
    <property type="match status" value="1"/>
</dbReference>
<evidence type="ECO:0000313" key="9">
    <source>
        <dbReference type="RefSeq" id="XP_025829985.1"/>
    </source>
</evidence>
<evidence type="ECO:0000256" key="1">
    <source>
        <dbReference type="ARBA" id="ARBA00007664"/>
    </source>
</evidence>
<dbReference type="InterPro" id="IPR043504">
    <property type="entry name" value="Peptidase_S1_PA_chymotrypsin"/>
</dbReference>
<dbReference type="GeneID" id="112904366"/>
<dbReference type="InParanoid" id="A0A7F5QXP6"/>
<proteinExistence type="inferred from homology"/>
<gene>
    <name evidence="9" type="primary">LOC112904366</name>
</gene>
<protein>
    <submittedName>
        <fullName evidence="9">Trypsin-1-like</fullName>
    </submittedName>
</protein>
<keyword evidence="3" id="KW-0378">Hydrolase</keyword>
<sequence length="269" mass="30482">MKIFYCISLILFTSAIAAGRDEFHTKGFYPKPSNKFGRDYKEIIIHGQKADIRDYPYQVILYYNNYANCGGSIIAEQFILTAARCLHNKKANKYKVKAGVSNIDEDGQERRVVKVFIHKRFHSDQPDFDIGIVKVDEPFEFSNAVRIINLPNDDQSGKVGDIVIITGFGLTNVLEAPEDETGDLYFIDVPIASPKECSKHIKSSKMNCIVSNTPPREDVCFGDTGGPVMKDDYLVGIVAFRFGCDRGEPEYFTNVMYFLQWIRNIISDN</sequence>
<dbReference type="RefSeq" id="XP_025829985.1">
    <property type="nucleotide sequence ID" value="XM_025974200.1"/>
</dbReference>
<dbReference type="GO" id="GO:0006508">
    <property type="term" value="P:proteolysis"/>
    <property type="evidence" value="ECO:0007669"/>
    <property type="project" value="UniProtKB-KW"/>
</dbReference>
<evidence type="ECO:0000313" key="8">
    <source>
        <dbReference type="Proteomes" id="UP000192223"/>
    </source>
</evidence>
<dbReference type="PROSITE" id="PS50240">
    <property type="entry name" value="TRYPSIN_DOM"/>
    <property type="match status" value="1"/>
</dbReference>
<dbReference type="InterPro" id="IPR001314">
    <property type="entry name" value="Peptidase_S1A"/>
</dbReference>
<dbReference type="Gene3D" id="2.40.10.10">
    <property type="entry name" value="Trypsin-like serine proteases"/>
    <property type="match status" value="1"/>
</dbReference>
<feature type="signal peptide" evidence="6">
    <location>
        <begin position="1"/>
        <end position="19"/>
    </location>
</feature>
<evidence type="ECO:0000256" key="6">
    <source>
        <dbReference type="SAM" id="SignalP"/>
    </source>
</evidence>
<dbReference type="Proteomes" id="UP000192223">
    <property type="component" value="Unplaced"/>
</dbReference>
<keyword evidence="4" id="KW-0720">Serine protease</keyword>
<dbReference type="PANTHER" id="PTHR24276:SF91">
    <property type="entry name" value="AT26814P-RELATED"/>
    <property type="match status" value="1"/>
</dbReference>
<dbReference type="AlphaFoldDB" id="A0A7F5QXP6"/>